<dbReference type="InParanoid" id="A0A423PLA5"/>
<accession>A0A423PLA5</accession>
<organism evidence="2 3">
    <name type="scientific">Salinisphaera japonica YTM-1</name>
    <dbReference type="NCBI Taxonomy" id="1209778"/>
    <lineage>
        <taxon>Bacteria</taxon>
        <taxon>Pseudomonadati</taxon>
        <taxon>Pseudomonadota</taxon>
        <taxon>Gammaproteobacteria</taxon>
        <taxon>Salinisphaerales</taxon>
        <taxon>Salinisphaeraceae</taxon>
        <taxon>Salinisphaera</taxon>
    </lineage>
</organism>
<name>A0A423PLA5_9GAMM</name>
<dbReference type="Gene3D" id="3.90.550.10">
    <property type="entry name" value="Spore Coat Polysaccharide Biosynthesis Protein SpsA, Chain A"/>
    <property type="match status" value="1"/>
</dbReference>
<dbReference type="InterPro" id="IPR050834">
    <property type="entry name" value="Glycosyltransf_2"/>
</dbReference>
<feature type="domain" description="Glycosyltransferase 2-like" evidence="1">
    <location>
        <begin position="3"/>
        <end position="81"/>
    </location>
</feature>
<evidence type="ECO:0000313" key="2">
    <source>
        <dbReference type="EMBL" id="ROO26368.1"/>
    </source>
</evidence>
<dbReference type="InterPro" id="IPR001173">
    <property type="entry name" value="Glyco_trans_2-like"/>
</dbReference>
<dbReference type="Pfam" id="PF00535">
    <property type="entry name" value="Glycos_transf_2"/>
    <property type="match status" value="1"/>
</dbReference>
<dbReference type="AlphaFoldDB" id="A0A423PLA5"/>
<dbReference type="PANTHER" id="PTHR43685:SF2">
    <property type="entry name" value="GLYCOSYLTRANSFERASE 2-LIKE DOMAIN-CONTAINING PROTEIN"/>
    <property type="match status" value="1"/>
</dbReference>
<protein>
    <recommendedName>
        <fullName evidence="1">Glycosyltransferase 2-like domain-containing protein</fullName>
    </recommendedName>
</protein>
<dbReference type="EMBL" id="AYKG01000036">
    <property type="protein sequence ID" value="ROO26368.1"/>
    <property type="molecule type" value="Genomic_DNA"/>
</dbReference>
<sequence length="300" mass="33557">MVSQNYGSIEIICVDDGSTDDTLVVAQRCKHARVVRQSNQGACVARNRGIAECSGKYVKFLDADDFLLPGAISQQVNASKGLSDMAISYGNYIMRSESGEKLVSTSLLHKNLLFSVTLQDITTSTPLHRRKLLEYVGGFDANLRRGQEWNLHVRLAAAGVNFVHDETPIYTYCNFENPHRVSRYSSANAEAKYAYKITQVDLTADALADPVYVKRAVATLGFARRLWGAGRDAFREGEPEIADQCFRKALAYCGDVSEFLPAYYRIPSGLIGRERFERLISPRTIGKLAARIERGMWRRL</sequence>
<gene>
    <name evidence="2" type="ORF">SAJA_11405</name>
</gene>
<dbReference type="SUPFAM" id="SSF53448">
    <property type="entry name" value="Nucleotide-diphospho-sugar transferases"/>
    <property type="match status" value="1"/>
</dbReference>
<evidence type="ECO:0000259" key="1">
    <source>
        <dbReference type="Pfam" id="PF00535"/>
    </source>
</evidence>
<dbReference type="PANTHER" id="PTHR43685">
    <property type="entry name" value="GLYCOSYLTRANSFERASE"/>
    <property type="match status" value="1"/>
</dbReference>
<comment type="caution">
    <text evidence="2">The sequence shown here is derived from an EMBL/GenBank/DDBJ whole genome shotgun (WGS) entry which is preliminary data.</text>
</comment>
<reference evidence="2 3" key="1">
    <citation type="submission" date="2013-10" db="EMBL/GenBank/DDBJ databases">
        <title>Salinisphaera japonica YTM-1 Genome Sequencing.</title>
        <authorList>
            <person name="Lai Q."/>
            <person name="Li C."/>
            <person name="Shao Z."/>
        </authorList>
    </citation>
    <scope>NUCLEOTIDE SEQUENCE [LARGE SCALE GENOMIC DNA]</scope>
    <source>
        <strain evidence="2 3">YTM-1</strain>
    </source>
</reference>
<evidence type="ECO:0000313" key="3">
    <source>
        <dbReference type="Proteomes" id="UP000285310"/>
    </source>
</evidence>
<keyword evidence="3" id="KW-1185">Reference proteome</keyword>
<proteinExistence type="predicted"/>
<dbReference type="Proteomes" id="UP000285310">
    <property type="component" value="Unassembled WGS sequence"/>
</dbReference>
<dbReference type="InterPro" id="IPR029044">
    <property type="entry name" value="Nucleotide-diphossugar_trans"/>
</dbReference>